<sequence>MNEREGTMMNEVEEFLAGTMPRFIDAQLALHNGDVEPWLAIWSKHDPVTVFGAWVSKAGWDD</sequence>
<accession>A0A6J4UMG3</accession>
<evidence type="ECO:0000313" key="1">
    <source>
        <dbReference type="EMBL" id="CAA9551681.1"/>
    </source>
</evidence>
<organism evidence="1">
    <name type="scientific">uncultured Thermomicrobiales bacterium</name>
    <dbReference type="NCBI Taxonomy" id="1645740"/>
    <lineage>
        <taxon>Bacteria</taxon>
        <taxon>Pseudomonadati</taxon>
        <taxon>Thermomicrobiota</taxon>
        <taxon>Thermomicrobia</taxon>
        <taxon>Thermomicrobiales</taxon>
        <taxon>environmental samples</taxon>
    </lineage>
</organism>
<dbReference type="EMBL" id="CADCWJ010000219">
    <property type="protein sequence ID" value="CAA9551681.1"/>
    <property type="molecule type" value="Genomic_DNA"/>
</dbReference>
<dbReference type="AlphaFoldDB" id="A0A6J4UMG3"/>
<protein>
    <submittedName>
        <fullName evidence="1">Uncharacterized protein</fullName>
    </submittedName>
</protein>
<reference evidence="1" key="1">
    <citation type="submission" date="2020-02" db="EMBL/GenBank/DDBJ databases">
        <authorList>
            <person name="Meier V. D."/>
        </authorList>
    </citation>
    <scope>NUCLEOTIDE SEQUENCE</scope>
    <source>
        <strain evidence="1">AVDCRST_MAG87</strain>
    </source>
</reference>
<feature type="non-terminal residue" evidence="1">
    <location>
        <position position="62"/>
    </location>
</feature>
<name>A0A6J4UMG3_9BACT</name>
<proteinExistence type="predicted"/>
<gene>
    <name evidence="1" type="ORF">AVDCRST_MAG87-912</name>
</gene>